<dbReference type="Proteomes" id="UP000255163">
    <property type="component" value="Unassembled WGS sequence"/>
</dbReference>
<evidence type="ECO:0000313" key="2">
    <source>
        <dbReference type="EMBL" id="STD27772.1"/>
    </source>
</evidence>
<accession>A0A376FNB1</accession>
<feature type="transmembrane region" description="Helical" evidence="1">
    <location>
        <begin position="48"/>
        <end position="69"/>
    </location>
</feature>
<dbReference type="EMBL" id="UFYI01000007">
    <property type="protein sequence ID" value="STD27772.1"/>
    <property type="molecule type" value="Genomic_DNA"/>
</dbReference>
<keyword evidence="1" id="KW-0812">Transmembrane</keyword>
<evidence type="ECO:0000256" key="1">
    <source>
        <dbReference type="SAM" id="Phobius"/>
    </source>
</evidence>
<organism evidence="2 3">
    <name type="scientific">Enterobacter asburiae</name>
    <dbReference type="NCBI Taxonomy" id="61645"/>
    <lineage>
        <taxon>Bacteria</taxon>
        <taxon>Pseudomonadati</taxon>
        <taxon>Pseudomonadota</taxon>
        <taxon>Gammaproteobacteria</taxon>
        <taxon>Enterobacterales</taxon>
        <taxon>Enterobacteriaceae</taxon>
        <taxon>Enterobacter</taxon>
        <taxon>Enterobacter cloacae complex</taxon>
    </lineage>
</organism>
<proteinExistence type="predicted"/>
<sequence>MENIESVWRDVAGSYLATNDHLFKNFFKYKLWEQGFPQNNGRSMLNNLYLIVAEFYFLKTLLAGQAIVAGKLNKIILLMLFTASTPLASIIRKRESSFINI</sequence>
<dbReference type="AlphaFoldDB" id="A0A376FNB1"/>
<keyword evidence="1" id="KW-1133">Transmembrane helix</keyword>
<evidence type="ECO:0000313" key="3">
    <source>
        <dbReference type="Proteomes" id="UP000255163"/>
    </source>
</evidence>
<feature type="transmembrane region" description="Helical" evidence="1">
    <location>
        <begin position="75"/>
        <end position="91"/>
    </location>
</feature>
<keyword evidence="1" id="KW-0472">Membrane</keyword>
<reference evidence="2 3" key="1">
    <citation type="submission" date="2018-06" db="EMBL/GenBank/DDBJ databases">
        <authorList>
            <consortium name="Pathogen Informatics"/>
            <person name="Doyle S."/>
        </authorList>
    </citation>
    <scope>NUCLEOTIDE SEQUENCE [LARGE SCALE GENOMIC DNA]</scope>
    <source>
        <strain evidence="2 3">NCTC12123</strain>
    </source>
</reference>
<gene>
    <name evidence="2" type="ORF">NCTC12123_06399</name>
</gene>
<name>A0A376FNB1_ENTAS</name>
<protein>
    <submittedName>
        <fullName evidence="2">Uncharacterized protein</fullName>
    </submittedName>
</protein>